<dbReference type="InterPro" id="IPR052897">
    <property type="entry name" value="Sec-Metab_Biosynth_Hydrolase"/>
</dbReference>
<dbReference type="OrthoDB" id="1263307at2759"/>
<keyword evidence="2" id="KW-0378">Hydrolase</keyword>
<dbReference type="PANTHER" id="PTHR37017">
    <property type="entry name" value="AB HYDROLASE-1 DOMAIN-CONTAINING PROTEIN-RELATED"/>
    <property type="match status" value="1"/>
</dbReference>
<evidence type="ECO:0000313" key="3">
    <source>
        <dbReference type="Proteomes" id="UP000700596"/>
    </source>
</evidence>
<dbReference type="InterPro" id="IPR000073">
    <property type="entry name" value="AB_hydrolase_1"/>
</dbReference>
<keyword evidence="3" id="KW-1185">Reference proteome</keyword>
<dbReference type="Proteomes" id="UP000700596">
    <property type="component" value="Unassembled WGS sequence"/>
</dbReference>
<dbReference type="Gene3D" id="3.40.50.1820">
    <property type="entry name" value="alpha/beta hydrolase"/>
    <property type="match status" value="1"/>
</dbReference>
<proteinExistence type="predicted"/>
<name>A0A9P9DR46_9PLEO</name>
<dbReference type="SUPFAM" id="SSF53474">
    <property type="entry name" value="alpha/beta-Hydrolases"/>
    <property type="match status" value="1"/>
</dbReference>
<dbReference type="AlphaFoldDB" id="A0A9P9DR46"/>
<dbReference type="InterPro" id="IPR029058">
    <property type="entry name" value="AB_hydrolase_fold"/>
</dbReference>
<dbReference type="PANTHER" id="PTHR37017:SF11">
    <property type="entry name" value="ESTERASE_LIPASE_THIOESTERASE DOMAIN-CONTAINING PROTEIN"/>
    <property type="match status" value="1"/>
</dbReference>
<dbReference type="EMBL" id="JAGMWT010000008">
    <property type="protein sequence ID" value="KAH7123758.1"/>
    <property type="molecule type" value="Genomic_DNA"/>
</dbReference>
<feature type="domain" description="AB hydrolase-1" evidence="1">
    <location>
        <begin position="8"/>
        <end position="219"/>
    </location>
</feature>
<dbReference type="Pfam" id="PF12697">
    <property type="entry name" value="Abhydrolase_6"/>
    <property type="match status" value="1"/>
</dbReference>
<accession>A0A9P9DR46</accession>
<reference evidence="2" key="1">
    <citation type="journal article" date="2021" name="Nat. Commun.">
        <title>Genetic determinants of endophytism in the Arabidopsis root mycobiome.</title>
        <authorList>
            <person name="Mesny F."/>
            <person name="Miyauchi S."/>
            <person name="Thiergart T."/>
            <person name="Pickel B."/>
            <person name="Atanasova L."/>
            <person name="Karlsson M."/>
            <person name="Huettel B."/>
            <person name="Barry K.W."/>
            <person name="Haridas S."/>
            <person name="Chen C."/>
            <person name="Bauer D."/>
            <person name="Andreopoulos W."/>
            <person name="Pangilinan J."/>
            <person name="LaButti K."/>
            <person name="Riley R."/>
            <person name="Lipzen A."/>
            <person name="Clum A."/>
            <person name="Drula E."/>
            <person name="Henrissat B."/>
            <person name="Kohler A."/>
            <person name="Grigoriev I.V."/>
            <person name="Martin F.M."/>
            <person name="Hacquard S."/>
        </authorList>
    </citation>
    <scope>NUCLEOTIDE SEQUENCE</scope>
    <source>
        <strain evidence="2">MPI-CAGE-CH-0243</strain>
    </source>
</reference>
<protein>
    <submittedName>
        <fullName evidence="2">Alpha/beta hydrolase fold-1</fullName>
    </submittedName>
</protein>
<evidence type="ECO:0000313" key="2">
    <source>
        <dbReference type="EMBL" id="KAH7123758.1"/>
    </source>
</evidence>
<dbReference type="GO" id="GO:0016787">
    <property type="term" value="F:hydrolase activity"/>
    <property type="evidence" value="ECO:0007669"/>
    <property type="project" value="UniProtKB-KW"/>
</dbReference>
<comment type="caution">
    <text evidence="2">The sequence shown here is derived from an EMBL/GenBank/DDBJ whole genome shotgun (WGS) entry which is preliminary data.</text>
</comment>
<sequence>MATITSKLQHEGYTVYARQMPSVGNSTPDKGLHKDITAACDLVSEAIGEGNDVVVVAHSWGGVVAGSALAGLGKKERTAEGKKGGVIKTAYMAAFILPEGVSLMDAIQHGVREWQDIDQPYAPATGPGLIYNDLSEAEQQYWQSQLQTQDMATFHAKTTAASWQNIPTSYLLCENDMAIPAELQERMALSVKEAGAEIEVTRLESGHSPFLSKPDETVEWLRKVAGEKL</sequence>
<gene>
    <name evidence="2" type="ORF">B0J11DRAFT_435437</name>
</gene>
<evidence type="ECO:0000259" key="1">
    <source>
        <dbReference type="Pfam" id="PF12697"/>
    </source>
</evidence>
<organism evidence="2 3">
    <name type="scientific">Dendryphion nanum</name>
    <dbReference type="NCBI Taxonomy" id="256645"/>
    <lineage>
        <taxon>Eukaryota</taxon>
        <taxon>Fungi</taxon>
        <taxon>Dikarya</taxon>
        <taxon>Ascomycota</taxon>
        <taxon>Pezizomycotina</taxon>
        <taxon>Dothideomycetes</taxon>
        <taxon>Pleosporomycetidae</taxon>
        <taxon>Pleosporales</taxon>
        <taxon>Torulaceae</taxon>
        <taxon>Dendryphion</taxon>
    </lineage>
</organism>